<accession>A0A1H4UJ61</accession>
<feature type="region of interest" description="Disordered" evidence="1">
    <location>
        <begin position="61"/>
        <end position="105"/>
    </location>
</feature>
<sequence>MSEVRDVVAAASQLTDAEFLEVVRAVAAGRPGLGALLAAVDVGAAVPAEDPVTAEVVPHFAPGVPEPDYTAGGVPEPDYTAGGVPEPDYTAGGVPEPDYTAGGVPTFDRVRDRIENRFGTAMGSSELAHESPSGQSLDEAWEAREKAGKAKLDEIRRSLGKQ</sequence>
<evidence type="ECO:0000256" key="1">
    <source>
        <dbReference type="SAM" id="MobiDB-lite"/>
    </source>
</evidence>
<dbReference type="AlphaFoldDB" id="A0A1H4UJ61"/>
<reference evidence="3" key="1">
    <citation type="submission" date="2016-10" db="EMBL/GenBank/DDBJ databases">
        <authorList>
            <person name="Varghese N."/>
        </authorList>
    </citation>
    <scope>NUCLEOTIDE SEQUENCE [LARGE SCALE GENOMIC DNA]</scope>
    <source>
        <strain evidence="3">DSM 44719</strain>
    </source>
</reference>
<name>A0A1H4UJ61_RHOJO</name>
<proteinExistence type="predicted"/>
<evidence type="ECO:0000313" key="2">
    <source>
        <dbReference type="EMBL" id="SEC68448.1"/>
    </source>
</evidence>
<evidence type="ECO:0000313" key="3">
    <source>
        <dbReference type="Proteomes" id="UP000183407"/>
    </source>
</evidence>
<dbReference type="EMBL" id="FNTL01000004">
    <property type="protein sequence ID" value="SEC68448.1"/>
    <property type="molecule type" value="Genomic_DNA"/>
</dbReference>
<dbReference type="OrthoDB" id="4377479at2"/>
<dbReference type="Proteomes" id="UP000183407">
    <property type="component" value="Unassembled WGS sequence"/>
</dbReference>
<feature type="region of interest" description="Disordered" evidence="1">
    <location>
        <begin position="120"/>
        <end position="145"/>
    </location>
</feature>
<protein>
    <submittedName>
        <fullName evidence="2">Uncharacterized protein</fullName>
    </submittedName>
</protein>
<dbReference type="RefSeq" id="WP_073361953.1">
    <property type="nucleotide sequence ID" value="NZ_FNTL01000004.1"/>
</dbReference>
<gene>
    <name evidence="2" type="ORF">SAMN04490220_2302</name>
</gene>
<organism evidence="2 3">
    <name type="scientific">Rhodococcus jostii</name>
    <dbReference type="NCBI Taxonomy" id="132919"/>
    <lineage>
        <taxon>Bacteria</taxon>
        <taxon>Bacillati</taxon>
        <taxon>Actinomycetota</taxon>
        <taxon>Actinomycetes</taxon>
        <taxon>Mycobacteriales</taxon>
        <taxon>Nocardiaceae</taxon>
        <taxon>Rhodococcus</taxon>
    </lineage>
</organism>